<evidence type="ECO:0000256" key="2">
    <source>
        <dbReference type="ARBA" id="ARBA00022475"/>
    </source>
</evidence>
<sequence>MENSDIAITLVLISAFMHATWNAVVRAGSSRFMTLAMVDGTALVICLLALPFVSVPGLEVWGYILVSVVLNTVYRLFLIKAYETGDFGQVYPVMRGVPPVLVALFSYFLLHEQLSCQALTGVLLICVGIISLTFVRRMTAQMFKPILMAVCAGAFIASYTVVDAKGVRASETVLQYIIYLTVFQSIPIPMLAFSKERSALARAIRGHWRVGLLGGVFYLASYGLVLFALSLDAVAKVSALRETSVIIGAIIAALFFHERFGWRRMLSAFVIVCGIILIKVST</sequence>
<feature type="transmembrane region" description="Helical" evidence="11">
    <location>
        <begin position="173"/>
        <end position="194"/>
    </location>
</feature>
<dbReference type="PANTHER" id="PTHR30561:SF9">
    <property type="entry name" value="4-AMINO-4-DEOXY-L-ARABINOSE-PHOSPHOUNDECAPRENOL FLIPPASE SUBUNIT ARNF-RELATED"/>
    <property type="match status" value="1"/>
</dbReference>
<proteinExistence type="predicted"/>
<evidence type="ECO:0000256" key="3">
    <source>
        <dbReference type="ARBA" id="ARBA00022516"/>
    </source>
</evidence>
<evidence type="ECO:0000256" key="1">
    <source>
        <dbReference type="ARBA" id="ARBA00004651"/>
    </source>
</evidence>
<dbReference type="GO" id="GO:0022857">
    <property type="term" value="F:transmembrane transporter activity"/>
    <property type="evidence" value="ECO:0007669"/>
    <property type="project" value="InterPro"/>
</dbReference>
<keyword evidence="6 11" id="KW-0812">Transmembrane</keyword>
<comment type="subcellular location">
    <subcellularLocation>
        <location evidence="1">Cell membrane</location>
        <topology evidence="1">Multi-pass membrane protein</topology>
    </subcellularLocation>
</comment>
<feature type="transmembrane region" description="Helical" evidence="11">
    <location>
        <begin position="116"/>
        <end position="135"/>
    </location>
</feature>
<evidence type="ECO:0000256" key="6">
    <source>
        <dbReference type="ARBA" id="ARBA00022692"/>
    </source>
</evidence>
<gene>
    <name evidence="13" type="primary">mdtJ</name>
    <name evidence="13" type="ORF">PFLU3_04800</name>
</gene>
<dbReference type="InterPro" id="IPR037185">
    <property type="entry name" value="EmrE-like"/>
</dbReference>
<keyword evidence="7" id="KW-0448">Lipopolysaccharide biosynthesis</keyword>
<reference evidence="13 14" key="1">
    <citation type="submission" date="2015-01" db="EMBL/GenBank/DDBJ databases">
        <title>Genome sequence of the beneficial rhizobacterium Pseudomonas fluorescens 2-79.</title>
        <authorList>
            <person name="Thuermer A."/>
            <person name="Daniel R."/>
        </authorList>
    </citation>
    <scope>NUCLEOTIDE SEQUENCE [LARGE SCALE GENOMIC DNA]</scope>
    <source>
        <strain evidence="13 14">2-79</strain>
    </source>
</reference>
<keyword evidence="9" id="KW-0443">Lipid metabolism</keyword>
<evidence type="ECO:0000259" key="12">
    <source>
        <dbReference type="Pfam" id="PF00892"/>
    </source>
</evidence>
<feature type="transmembrane region" description="Helical" evidence="11">
    <location>
        <begin position="6"/>
        <end position="25"/>
    </location>
</feature>
<dbReference type="RefSeq" id="WP_043046737.1">
    <property type="nucleotide sequence ID" value="NZ_JXCQ01000004.1"/>
</dbReference>
<keyword evidence="5" id="KW-0441">Lipid A biosynthesis</keyword>
<evidence type="ECO:0000256" key="4">
    <source>
        <dbReference type="ARBA" id="ARBA00022519"/>
    </source>
</evidence>
<protein>
    <submittedName>
        <fullName evidence="13">MdtJ protein</fullName>
    </submittedName>
</protein>
<keyword evidence="8 11" id="KW-1133">Transmembrane helix</keyword>
<feature type="transmembrane region" description="Helical" evidence="11">
    <location>
        <begin position="32"/>
        <end position="54"/>
    </location>
</feature>
<evidence type="ECO:0000256" key="9">
    <source>
        <dbReference type="ARBA" id="ARBA00023098"/>
    </source>
</evidence>
<organism evidence="13 14">
    <name type="scientific">Pseudomonas fluorescens</name>
    <dbReference type="NCBI Taxonomy" id="294"/>
    <lineage>
        <taxon>Bacteria</taxon>
        <taxon>Pseudomonadati</taxon>
        <taxon>Pseudomonadota</taxon>
        <taxon>Gammaproteobacteria</taxon>
        <taxon>Pseudomonadales</taxon>
        <taxon>Pseudomonadaceae</taxon>
        <taxon>Pseudomonas</taxon>
    </lineage>
</organism>
<dbReference type="GO" id="GO:0009103">
    <property type="term" value="P:lipopolysaccharide biosynthetic process"/>
    <property type="evidence" value="ECO:0007669"/>
    <property type="project" value="UniProtKB-KW"/>
</dbReference>
<evidence type="ECO:0000313" key="14">
    <source>
        <dbReference type="Proteomes" id="UP000032210"/>
    </source>
</evidence>
<dbReference type="Proteomes" id="UP000032210">
    <property type="component" value="Unassembled WGS sequence"/>
</dbReference>
<evidence type="ECO:0000256" key="11">
    <source>
        <dbReference type="SAM" id="Phobius"/>
    </source>
</evidence>
<dbReference type="GO" id="GO:0005886">
    <property type="term" value="C:plasma membrane"/>
    <property type="evidence" value="ECO:0007669"/>
    <property type="project" value="UniProtKB-SubCell"/>
</dbReference>
<evidence type="ECO:0000313" key="13">
    <source>
        <dbReference type="EMBL" id="KIR23886.1"/>
    </source>
</evidence>
<evidence type="ECO:0000256" key="7">
    <source>
        <dbReference type="ARBA" id="ARBA00022985"/>
    </source>
</evidence>
<feature type="domain" description="EamA" evidence="12">
    <location>
        <begin position="6"/>
        <end position="132"/>
    </location>
</feature>
<dbReference type="SUPFAM" id="SSF103481">
    <property type="entry name" value="Multidrug resistance efflux transporter EmrE"/>
    <property type="match status" value="2"/>
</dbReference>
<feature type="transmembrane region" description="Helical" evidence="11">
    <location>
        <begin position="90"/>
        <end position="110"/>
    </location>
</feature>
<evidence type="ECO:0000256" key="10">
    <source>
        <dbReference type="ARBA" id="ARBA00023136"/>
    </source>
</evidence>
<dbReference type="EMBL" id="JXCQ01000004">
    <property type="protein sequence ID" value="KIR23886.1"/>
    <property type="molecule type" value="Genomic_DNA"/>
</dbReference>
<feature type="domain" description="EamA" evidence="12">
    <location>
        <begin position="145"/>
        <end position="278"/>
    </location>
</feature>
<dbReference type="Gene3D" id="1.10.3730.20">
    <property type="match status" value="2"/>
</dbReference>
<dbReference type="GO" id="GO:0009245">
    <property type="term" value="P:lipid A biosynthetic process"/>
    <property type="evidence" value="ECO:0007669"/>
    <property type="project" value="UniProtKB-KW"/>
</dbReference>
<evidence type="ECO:0000256" key="8">
    <source>
        <dbReference type="ARBA" id="ARBA00022989"/>
    </source>
</evidence>
<dbReference type="InterPro" id="IPR000390">
    <property type="entry name" value="Small_drug/metabolite_transptr"/>
</dbReference>
<dbReference type="PANTHER" id="PTHR30561">
    <property type="entry name" value="SMR FAMILY PROTON-DEPENDENT DRUG EFFLUX TRANSPORTER SUGE"/>
    <property type="match status" value="1"/>
</dbReference>
<comment type="caution">
    <text evidence="13">The sequence shown here is derived from an EMBL/GenBank/DDBJ whole genome shotgun (WGS) entry which is preliminary data.</text>
</comment>
<keyword evidence="2" id="KW-1003">Cell membrane</keyword>
<dbReference type="Pfam" id="PF00892">
    <property type="entry name" value="EamA"/>
    <property type="match status" value="2"/>
</dbReference>
<feature type="transmembrane region" description="Helical" evidence="11">
    <location>
        <begin position="142"/>
        <end position="161"/>
    </location>
</feature>
<keyword evidence="10 11" id="KW-0472">Membrane</keyword>
<dbReference type="AlphaFoldDB" id="A0A0D0TL22"/>
<keyword evidence="4" id="KW-0997">Cell inner membrane</keyword>
<keyword evidence="3" id="KW-0444">Lipid biosynthesis</keyword>
<feature type="transmembrane region" description="Helical" evidence="11">
    <location>
        <begin position="60"/>
        <end position="78"/>
    </location>
</feature>
<evidence type="ECO:0000256" key="5">
    <source>
        <dbReference type="ARBA" id="ARBA00022556"/>
    </source>
</evidence>
<feature type="transmembrane region" description="Helical" evidence="11">
    <location>
        <begin position="206"/>
        <end position="231"/>
    </location>
</feature>
<dbReference type="PATRIC" id="fig|294.125.peg.492"/>
<dbReference type="InterPro" id="IPR000620">
    <property type="entry name" value="EamA_dom"/>
</dbReference>
<feature type="transmembrane region" description="Helical" evidence="11">
    <location>
        <begin position="237"/>
        <end position="256"/>
    </location>
</feature>
<accession>A0A0D0TL22</accession>
<name>A0A0D0TL22_PSEFL</name>